<dbReference type="Gene3D" id="3.30.70.330">
    <property type="match status" value="1"/>
</dbReference>
<dbReference type="InterPro" id="IPR000504">
    <property type="entry name" value="RRM_dom"/>
</dbReference>
<dbReference type="CDD" id="cd12306">
    <property type="entry name" value="RRM_II_PABPs"/>
    <property type="match status" value="1"/>
</dbReference>
<keyword evidence="1 2" id="KW-0694">RNA-binding</keyword>
<evidence type="ECO:0000256" key="3">
    <source>
        <dbReference type="SAM" id="Coils"/>
    </source>
</evidence>
<dbReference type="Pfam" id="PF00076">
    <property type="entry name" value="RRM_1"/>
    <property type="match status" value="1"/>
</dbReference>
<feature type="coiled-coil region" evidence="3">
    <location>
        <begin position="36"/>
        <end position="66"/>
    </location>
</feature>
<dbReference type="SUPFAM" id="SSF54928">
    <property type="entry name" value="RNA-binding domain, RBD"/>
    <property type="match status" value="1"/>
</dbReference>
<reference evidence="6" key="1">
    <citation type="submission" date="2022-11" db="UniProtKB">
        <authorList>
            <consortium name="WormBaseParasite"/>
        </authorList>
    </citation>
    <scope>IDENTIFICATION</scope>
</reference>
<dbReference type="InterPro" id="IPR012677">
    <property type="entry name" value="Nucleotide-bd_a/b_plait_sf"/>
</dbReference>
<sequence length="163" mass="18331">MSNLKKEEMYDELLLDGSIDDMDGNEHMSGSGDNDYDDINHRIKQIEEEAKKIREMQVEVEKQFNTNTSTASGSPLVQPNMTVEEKMVVDARSVYVGNVDYSATPDMLEEHFRGCGAIERVTILTDKFSGHPKGYAFIQFTDVEGMQHALSLSDSLFLVARSK</sequence>
<evidence type="ECO:0000313" key="5">
    <source>
        <dbReference type="Proteomes" id="UP000887574"/>
    </source>
</evidence>
<dbReference type="GO" id="GO:0008143">
    <property type="term" value="F:poly(A) binding"/>
    <property type="evidence" value="ECO:0007669"/>
    <property type="project" value="TreeGrafter"/>
</dbReference>
<evidence type="ECO:0000259" key="4">
    <source>
        <dbReference type="PROSITE" id="PS50102"/>
    </source>
</evidence>
<proteinExistence type="predicted"/>
<name>A0A915ESI7_9BILA</name>
<dbReference type="GO" id="GO:0005634">
    <property type="term" value="C:nucleus"/>
    <property type="evidence" value="ECO:0007669"/>
    <property type="project" value="TreeGrafter"/>
</dbReference>
<dbReference type="Proteomes" id="UP000887574">
    <property type="component" value="Unplaced"/>
</dbReference>
<evidence type="ECO:0000256" key="2">
    <source>
        <dbReference type="PROSITE-ProRule" id="PRU00176"/>
    </source>
</evidence>
<dbReference type="PANTHER" id="PTHR23236">
    <property type="entry name" value="EUKARYOTIC TRANSLATION INITIATION FACTOR 4B/4H"/>
    <property type="match status" value="1"/>
</dbReference>
<keyword evidence="3" id="KW-0175">Coiled coil</keyword>
<dbReference type="WBParaSite" id="jg9030">
    <property type="protein sequence ID" value="jg9030"/>
    <property type="gene ID" value="jg9030"/>
</dbReference>
<dbReference type="PANTHER" id="PTHR23236:SF12">
    <property type="entry name" value="EUKARYOTIC INITIATION FACTOR 4B-RELATED"/>
    <property type="match status" value="1"/>
</dbReference>
<evidence type="ECO:0000313" key="6">
    <source>
        <dbReference type="WBParaSite" id="jg9030"/>
    </source>
</evidence>
<protein>
    <submittedName>
        <fullName evidence="6">RRM domain-containing protein</fullName>
    </submittedName>
</protein>
<evidence type="ECO:0000256" key="1">
    <source>
        <dbReference type="ARBA" id="ARBA00022884"/>
    </source>
</evidence>
<keyword evidence="5" id="KW-1185">Reference proteome</keyword>
<feature type="domain" description="RRM" evidence="4">
    <location>
        <begin position="92"/>
        <end position="163"/>
    </location>
</feature>
<dbReference type="AlphaFoldDB" id="A0A915ESI7"/>
<dbReference type="SMART" id="SM00360">
    <property type="entry name" value="RRM"/>
    <property type="match status" value="1"/>
</dbReference>
<accession>A0A915ESI7</accession>
<dbReference type="PROSITE" id="PS50102">
    <property type="entry name" value="RRM"/>
    <property type="match status" value="1"/>
</dbReference>
<organism evidence="5 6">
    <name type="scientific">Ditylenchus dipsaci</name>
    <dbReference type="NCBI Taxonomy" id="166011"/>
    <lineage>
        <taxon>Eukaryota</taxon>
        <taxon>Metazoa</taxon>
        <taxon>Ecdysozoa</taxon>
        <taxon>Nematoda</taxon>
        <taxon>Chromadorea</taxon>
        <taxon>Rhabditida</taxon>
        <taxon>Tylenchina</taxon>
        <taxon>Tylenchomorpha</taxon>
        <taxon>Sphaerularioidea</taxon>
        <taxon>Anguinidae</taxon>
        <taxon>Anguininae</taxon>
        <taxon>Ditylenchus</taxon>
    </lineage>
</organism>
<dbReference type="InterPro" id="IPR035979">
    <property type="entry name" value="RBD_domain_sf"/>
</dbReference>